<name>A0ACA9K586_9GLOM</name>
<comment type="caution">
    <text evidence="1">The sequence shown here is derived from an EMBL/GenBank/DDBJ whole genome shotgun (WGS) entry which is preliminary data.</text>
</comment>
<feature type="non-terminal residue" evidence="1">
    <location>
        <position position="1"/>
    </location>
</feature>
<reference evidence="1" key="1">
    <citation type="submission" date="2021-06" db="EMBL/GenBank/DDBJ databases">
        <authorList>
            <person name="Kallberg Y."/>
            <person name="Tangrot J."/>
            <person name="Rosling A."/>
        </authorList>
    </citation>
    <scope>NUCLEOTIDE SEQUENCE</scope>
    <source>
        <strain evidence="1">CL356</strain>
    </source>
</reference>
<dbReference type="Proteomes" id="UP000789525">
    <property type="component" value="Unassembled WGS sequence"/>
</dbReference>
<dbReference type="EMBL" id="CAJVPT010000927">
    <property type="protein sequence ID" value="CAG8453214.1"/>
    <property type="molecule type" value="Genomic_DNA"/>
</dbReference>
<protein>
    <submittedName>
        <fullName evidence="1">4938_t:CDS:1</fullName>
    </submittedName>
</protein>
<keyword evidence="2" id="KW-1185">Reference proteome</keyword>
<evidence type="ECO:0000313" key="2">
    <source>
        <dbReference type="Proteomes" id="UP000789525"/>
    </source>
</evidence>
<gene>
    <name evidence="1" type="ORF">ACOLOM_LOCUS847</name>
</gene>
<accession>A0ACA9K586</accession>
<evidence type="ECO:0000313" key="1">
    <source>
        <dbReference type="EMBL" id="CAG8453214.1"/>
    </source>
</evidence>
<proteinExistence type="predicted"/>
<sequence>QNATTYPNYNKEVLARGQAGPRATTKHTKVEKKHSSVEKTASLVEENLVEMEHTTPQMQQLQAHGSQVNIGTNNSAPPLKAIALKRRPPRRTAKQAQPKLTKWRRNCELTPTLHE</sequence>
<organism evidence="1 2">
    <name type="scientific">Acaulospora colombiana</name>
    <dbReference type="NCBI Taxonomy" id="27376"/>
    <lineage>
        <taxon>Eukaryota</taxon>
        <taxon>Fungi</taxon>
        <taxon>Fungi incertae sedis</taxon>
        <taxon>Mucoromycota</taxon>
        <taxon>Glomeromycotina</taxon>
        <taxon>Glomeromycetes</taxon>
        <taxon>Diversisporales</taxon>
        <taxon>Acaulosporaceae</taxon>
        <taxon>Acaulospora</taxon>
    </lineage>
</organism>